<feature type="domain" description="Calcium uniporter protein C-terminal" evidence="11">
    <location>
        <begin position="152"/>
        <end position="308"/>
    </location>
</feature>
<keyword evidence="5 10" id="KW-0812">Transmembrane</keyword>
<comment type="subcellular location">
    <subcellularLocation>
        <location evidence="1">Membrane</location>
        <topology evidence="1">Multi-pass membrane protein</topology>
    </subcellularLocation>
</comment>
<dbReference type="GO" id="GO:0005262">
    <property type="term" value="F:calcium channel activity"/>
    <property type="evidence" value="ECO:0000318"/>
    <property type="project" value="GO_Central"/>
</dbReference>
<evidence type="ECO:0000259" key="11">
    <source>
        <dbReference type="Pfam" id="PF04678"/>
    </source>
</evidence>
<dbReference type="GO" id="GO:0036444">
    <property type="term" value="P:calcium import into the mitochondrion"/>
    <property type="evidence" value="ECO:0000318"/>
    <property type="project" value="GO_Central"/>
</dbReference>
<accession>A0A804K5B4</accession>
<evidence type="ECO:0000256" key="5">
    <source>
        <dbReference type="ARBA" id="ARBA00022692"/>
    </source>
</evidence>
<protein>
    <recommendedName>
        <fullName evidence="11">Calcium uniporter protein C-terminal domain-containing protein</fullName>
    </recommendedName>
</protein>
<evidence type="ECO:0000256" key="1">
    <source>
        <dbReference type="ARBA" id="ARBA00004141"/>
    </source>
</evidence>
<dbReference type="GO" id="GO:0015292">
    <property type="term" value="F:uniporter activity"/>
    <property type="evidence" value="ECO:0000318"/>
    <property type="project" value="GO_Central"/>
</dbReference>
<dbReference type="AlphaFoldDB" id="A0A804K5B4"/>
<evidence type="ECO:0000256" key="4">
    <source>
        <dbReference type="ARBA" id="ARBA00022568"/>
    </source>
</evidence>
<dbReference type="GO" id="GO:1990246">
    <property type="term" value="C:uniplex complex"/>
    <property type="evidence" value="ECO:0000318"/>
    <property type="project" value="GO_Central"/>
</dbReference>
<keyword evidence="7 10" id="KW-1133">Transmembrane helix</keyword>
<feature type="transmembrane region" description="Helical" evidence="10">
    <location>
        <begin position="250"/>
        <end position="272"/>
    </location>
</feature>
<evidence type="ECO:0000256" key="10">
    <source>
        <dbReference type="SAM" id="Phobius"/>
    </source>
</evidence>
<keyword evidence="8" id="KW-0406">Ion transport</keyword>
<dbReference type="OMA" id="CFFATST"/>
<comment type="similarity">
    <text evidence="2">Belongs to the MCU (TC 1.A.77) family.</text>
</comment>
<dbReference type="PANTHER" id="PTHR13462:SF31">
    <property type="entry name" value="CALCIUM UNIPORTER PROTEIN 1, MITOCHONDRIAL"/>
    <property type="match status" value="1"/>
</dbReference>
<evidence type="ECO:0000256" key="3">
    <source>
        <dbReference type="ARBA" id="ARBA00022448"/>
    </source>
</evidence>
<dbReference type="GeneID" id="103993266"/>
<keyword evidence="6" id="KW-0106">Calcium</keyword>
<name>A0A804K5B4_MUSAM</name>
<proteinExistence type="inferred from homology"/>
<keyword evidence="3" id="KW-0813">Transport</keyword>
<dbReference type="GO" id="GO:0051560">
    <property type="term" value="P:mitochondrial calcium ion homeostasis"/>
    <property type="evidence" value="ECO:0000318"/>
    <property type="project" value="GO_Central"/>
</dbReference>
<dbReference type="Gramene" id="Ma08_t11080.1">
    <property type="protein sequence ID" value="Ma08_p11080.1"/>
    <property type="gene ID" value="Ma08_g11080"/>
</dbReference>
<evidence type="ECO:0000256" key="8">
    <source>
        <dbReference type="ARBA" id="ARBA00023065"/>
    </source>
</evidence>
<evidence type="ECO:0000256" key="9">
    <source>
        <dbReference type="ARBA" id="ARBA00023136"/>
    </source>
</evidence>
<feature type="transmembrane region" description="Helical" evidence="10">
    <location>
        <begin position="224"/>
        <end position="244"/>
    </location>
</feature>
<organism evidence="12 13">
    <name type="scientific">Musa acuminata subsp. malaccensis</name>
    <name type="common">Wild banana</name>
    <name type="synonym">Musa malaccensis</name>
    <dbReference type="NCBI Taxonomy" id="214687"/>
    <lineage>
        <taxon>Eukaryota</taxon>
        <taxon>Viridiplantae</taxon>
        <taxon>Streptophyta</taxon>
        <taxon>Embryophyta</taxon>
        <taxon>Tracheophyta</taxon>
        <taxon>Spermatophyta</taxon>
        <taxon>Magnoliopsida</taxon>
        <taxon>Liliopsida</taxon>
        <taxon>Zingiberales</taxon>
        <taxon>Musaceae</taxon>
        <taxon>Musa</taxon>
    </lineage>
</organism>
<keyword evidence="13" id="KW-1185">Reference proteome</keyword>
<dbReference type="Proteomes" id="UP000012960">
    <property type="component" value="Unplaced"/>
</dbReference>
<evidence type="ECO:0000313" key="13">
    <source>
        <dbReference type="Proteomes" id="UP000012960"/>
    </source>
</evidence>
<dbReference type="PANTHER" id="PTHR13462">
    <property type="entry name" value="CALCIUM UNIPORTER PROTEIN, MITOCHONDRIAL"/>
    <property type="match status" value="1"/>
</dbReference>
<dbReference type="InParanoid" id="A0A804K5B4"/>
<dbReference type="InterPro" id="IPR039055">
    <property type="entry name" value="MCU_fam"/>
</dbReference>
<dbReference type="OrthoDB" id="278338at2759"/>
<evidence type="ECO:0000313" key="12">
    <source>
        <dbReference type="EnsemblPlants" id="Ma08_p11080.1"/>
    </source>
</evidence>
<evidence type="ECO:0000256" key="7">
    <source>
        <dbReference type="ARBA" id="ARBA00022989"/>
    </source>
</evidence>
<keyword evidence="4" id="KW-0109">Calcium transport</keyword>
<keyword evidence="9 10" id="KW-0472">Membrane</keyword>
<dbReference type="Pfam" id="PF04678">
    <property type="entry name" value="MCU"/>
    <property type="match status" value="1"/>
</dbReference>
<reference evidence="12" key="1">
    <citation type="submission" date="2021-05" db="UniProtKB">
        <authorList>
            <consortium name="EnsemblPlants"/>
        </authorList>
    </citation>
    <scope>IDENTIFICATION</scope>
    <source>
        <strain evidence="12">subsp. malaccensis</strain>
    </source>
</reference>
<evidence type="ECO:0000256" key="6">
    <source>
        <dbReference type="ARBA" id="ARBA00022837"/>
    </source>
</evidence>
<dbReference type="EnsemblPlants" id="Ma08_t11080.1">
    <property type="protein sequence ID" value="Ma08_p11080.1"/>
    <property type="gene ID" value="Ma08_g11080"/>
</dbReference>
<dbReference type="InterPro" id="IPR006769">
    <property type="entry name" value="MCU_C"/>
</dbReference>
<sequence>MAALRVTLARRLFQIAKVGSSAGAAKPLPGARNEPRPIRCFLSSCPQKQPFFQLPLPPDRLALPVGDPLVRWIRGLNSDRIRLDLHLPPSGSIPAGADEVARGEKGMLVGDVRKAVRASQMDAARARLTATRESCVAYSEFVRICSEASGRERGVEVARSLDELGAVIVWGNVVFLRPEEVAKAIETAMIPSVEDAERGEELRRMEETKAEIDRSAAALVRKELWCGLGLMAAQTAAFMRLTFWDLSWDVMEPICFYVTSIYFMAGYAFFLATSREPSFEGFFESRFAARQKRLMRAREFNVERFNELIGDCRRPHPSFAPFSMRKT</sequence>
<evidence type="ECO:0000256" key="2">
    <source>
        <dbReference type="ARBA" id="ARBA00005653"/>
    </source>
</evidence>